<dbReference type="EMBL" id="JBBPBK010000007">
    <property type="protein sequence ID" value="KAK9281420.1"/>
    <property type="molecule type" value="Genomic_DNA"/>
</dbReference>
<name>A0AAP0RT54_LIQFO</name>
<dbReference type="PANTHER" id="PTHR33565:SF20">
    <property type="entry name" value="DORMANCY-ASSOCIATED PROTEIN HOMOLOG 4"/>
    <property type="match status" value="1"/>
</dbReference>
<proteinExistence type="inferred from homology"/>
<feature type="transmembrane region" description="Helical" evidence="3">
    <location>
        <begin position="119"/>
        <end position="141"/>
    </location>
</feature>
<sequence>MGFLDKLWDETLAGPAPDTGLGKLRKYHSFSAVRSPPPIAPNVNVPISRTITLLKTNSSAFRNFSADSGSDPASPAGSTTPRSPFTPGTPHGHFKRSTRKKEEAYEEVADPTSPTVYDWFSLFSFTSLILIVNFITSLPIWDFPCKSATTKGIADLIIIIDMSILFLTICSPLLIQYIDPVH</sequence>
<dbReference type="Pfam" id="PF05564">
    <property type="entry name" value="Auxin_repressed"/>
    <property type="match status" value="1"/>
</dbReference>
<dbReference type="AlphaFoldDB" id="A0AAP0RT54"/>
<feature type="region of interest" description="Disordered" evidence="2">
    <location>
        <begin position="65"/>
        <end position="107"/>
    </location>
</feature>
<accession>A0AAP0RT54</accession>
<organism evidence="4 5">
    <name type="scientific">Liquidambar formosana</name>
    <name type="common">Formosan gum</name>
    <dbReference type="NCBI Taxonomy" id="63359"/>
    <lineage>
        <taxon>Eukaryota</taxon>
        <taxon>Viridiplantae</taxon>
        <taxon>Streptophyta</taxon>
        <taxon>Embryophyta</taxon>
        <taxon>Tracheophyta</taxon>
        <taxon>Spermatophyta</taxon>
        <taxon>Magnoliopsida</taxon>
        <taxon>eudicotyledons</taxon>
        <taxon>Gunneridae</taxon>
        <taxon>Pentapetalae</taxon>
        <taxon>Saxifragales</taxon>
        <taxon>Altingiaceae</taxon>
        <taxon>Liquidambar</taxon>
    </lineage>
</organism>
<feature type="compositionally biased region" description="Low complexity" evidence="2">
    <location>
        <begin position="65"/>
        <end position="78"/>
    </location>
</feature>
<feature type="transmembrane region" description="Helical" evidence="3">
    <location>
        <begin position="153"/>
        <end position="178"/>
    </location>
</feature>
<keyword evidence="3" id="KW-0812">Transmembrane</keyword>
<evidence type="ECO:0000256" key="1">
    <source>
        <dbReference type="ARBA" id="ARBA00010502"/>
    </source>
</evidence>
<evidence type="ECO:0000256" key="3">
    <source>
        <dbReference type="SAM" id="Phobius"/>
    </source>
</evidence>
<dbReference type="Proteomes" id="UP001415857">
    <property type="component" value="Unassembled WGS sequence"/>
</dbReference>
<keyword evidence="3" id="KW-0472">Membrane</keyword>
<evidence type="ECO:0000313" key="4">
    <source>
        <dbReference type="EMBL" id="KAK9281420.1"/>
    </source>
</evidence>
<evidence type="ECO:0000256" key="2">
    <source>
        <dbReference type="SAM" id="MobiDB-lite"/>
    </source>
</evidence>
<keyword evidence="3" id="KW-1133">Transmembrane helix</keyword>
<dbReference type="PANTHER" id="PTHR33565">
    <property type="entry name" value="DORMANCY-ASSOCIATED PROTEIN 1"/>
    <property type="match status" value="1"/>
</dbReference>
<protein>
    <submittedName>
        <fullName evidence="4">Uncharacterized protein</fullName>
    </submittedName>
</protein>
<comment type="caution">
    <text evidence="4">The sequence shown here is derived from an EMBL/GenBank/DDBJ whole genome shotgun (WGS) entry which is preliminary data.</text>
</comment>
<gene>
    <name evidence="4" type="ORF">L1049_004322</name>
</gene>
<comment type="similarity">
    <text evidence="1">Belongs to the DRM1/ARP family.</text>
</comment>
<reference evidence="4 5" key="1">
    <citation type="journal article" date="2024" name="Plant J.">
        <title>Genome sequences and population genomics reveal climatic adaptation and genomic divergence between two closely related sweetgum species.</title>
        <authorList>
            <person name="Xu W.Q."/>
            <person name="Ren C.Q."/>
            <person name="Zhang X.Y."/>
            <person name="Comes H.P."/>
            <person name="Liu X.H."/>
            <person name="Li Y.G."/>
            <person name="Kettle C.J."/>
            <person name="Jalonen R."/>
            <person name="Gaisberger H."/>
            <person name="Ma Y.Z."/>
            <person name="Qiu Y.X."/>
        </authorList>
    </citation>
    <scope>NUCLEOTIDE SEQUENCE [LARGE SCALE GENOMIC DNA]</scope>
    <source>
        <strain evidence="4">Hangzhou</strain>
    </source>
</reference>
<dbReference type="InterPro" id="IPR008406">
    <property type="entry name" value="DRM/ARP"/>
</dbReference>
<evidence type="ECO:0000313" key="5">
    <source>
        <dbReference type="Proteomes" id="UP001415857"/>
    </source>
</evidence>
<keyword evidence="5" id="KW-1185">Reference proteome</keyword>